<evidence type="ECO:0000313" key="2">
    <source>
        <dbReference type="EMBL" id="OZG61892.1"/>
    </source>
</evidence>
<dbReference type="EMBL" id="MWWX01000007">
    <property type="protein sequence ID" value="OZG61892.1"/>
    <property type="molecule type" value="Genomic_DNA"/>
</dbReference>
<proteinExistence type="predicted"/>
<name>A0A261FRS8_9BIFI</name>
<dbReference type="Pfam" id="PF01381">
    <property type="entry name" value="HTH_3"/>
    <property type="match status" value="1"/>
</dbReference>
<dbReference type="OrthoDB" id="5738376at2"/>
<sequence>MTYTIEDFARDHNTDPTKVEAAKARMLEEMRIYELKEARKAQALTQKQLAKQMGVSQKRVSIIESGDVDHVMVSTLKKYLNGIGGSLSITAKLPSGETLELA</sequence>
<dbReference type="SUPFAM" id="SSF47413">
    <property type="entry name" value="lambda repressor-like DNA-binding domains"/>
    <property type="match status" value="1"/>
</dbReference>
<accession>A0A261FRS8</accession>
<dbReference type="SMART" id="SM00530">
    <property type="entry name" value="HTH_XRE"/>
    <property type="match status" value="1"/>
</dbReference>
<dbReference type="AlphaFoldDB" id="A0A261FRS8"/>
<dbReference type="RefSeq" id="WP_072724643.1">
    <property type="nucleotide sequence ID" value="NZ_BDIS01000011.1"/>
</dbReference>
<dbReference type="Gene3D" id="1.10.260.40">
    <property type="entry name" value="lambda repressor-like DNA-binding domains"/>
    <property type="match status" value="1"/>
</dbReference>
<organism evidence="2 3">
    <name type="scientific">Bifidobacterium lemurum</name>
    <dbReference type="NCBI Taxonomy" id="1603886"/>
    <lineage>
        <taxon>Bacteria</taxon>
        <taxon>Bacillati</taxon>
        <taxon>Actinomycetota</taxon>
        <taxon>Actinomycetes</taxon>
        <taxon>Bifidobacteriales</taxon>
        <taxon>Bifidobacteriaceae</taxon>
        <taxon>Bifidobacterium</taxon>
    </lineage>
</organism>
<dbReference type="PROSITE" id="PS50943">
    <property type="entry name" value="HTH_CROC1"/>
    <property type="match status" value="1"/>
</dbReference>
<protein>
    <submittedName>
        <fullName evidence="2">XRE family transcriptional regulator</fullName>
    </submittedName>
</protein>
<dbReference type="InterPro" id="IPR001387">
    <property type="entry name" value="Cro/C1-type_HTH"/>
</dbReference>
<dbReference type="InterPro" id="IPR010982">
    <property type="entry name" value="Lambda_DNA-bd_dom_sf"/>
</dbReference>
<comment type="caution">
    <text evidence="2">The sequence shown here is derived from an EMBL/GenBank/DDBJ whole genome shotgun (WGS) entry which is preliminary data.</text>
</comment>
<feature type="domain" description="HTH cro/C1-type" evidence="1">
    <location>
        <begin position="35"/>
        <end position="90"/>
    </location>
</feature>
<gene>
    <name evidence="2" type="ORF">BLEM_1201</name>
</gene>
<evidence type="ECO:0000313" key="3">
    <source>
        <dbReference type="Proteomes" id="UP000216352"/>
    </source>
</evidence>
<reference evidence="2 3" key="1">
    <citation type="journal article" date="2017" name="BMC Genomics">
        <title>Comparative genomic and phylogenomic analyses of the Bifidobacteriaceae family.</title>
        <authorList>
            <person name="Lugli G.A."/>
            <person name="Milani C."/>
            <person name="Turroni F."/>
            <person name="Duranti S."/>
            <person name="Mancabelli L."/>
            <person name="Mangifesta M."/>
            <person name="Ferrario C."/>
            <person name="Modesto M."/>
            <person name="Mattarelli P."/>
            <person name="Jiri K."/>
            <person name="van Sinderen D."/>
            <person name="Ventura M."/>
        </authorList>
    </citation>
    <scope>NUCLEOTIDE SEQUENCE [LARGE SCALE GENOMIC DNA]</scope>
    <source>
        <strain evidence="2 3">DSM 28807</strain>
    </source>
</reference>
<keyword evidence="3" id="KW-1185">Reference proteome</keyword>
<dbReference type="Proteomes" id="UP000216352">
    <property type="component" value="Unassembled WGS sequence"/>
</dbReference>
<dbReference type="STRING" id="1603886.GCA_001895165_00730"/>
<evidence type="ECO:0000259" key="1">
    <source>
        <dbReference type="PROSITE" id="PS50943"/>
    </source>
</evidence>
<dbReference type="CDD" id="cd00093">
    <property type="entry name" value="HTH_XRE"/>
    <property type="match status" value="1"/>
</dbReference>
<dbReference type="GO" id="GO:0003677">
    <property type="term" value="F:DNA binding"/>
    <property type="evidence" value="ECO:0007669"/>
    <property type="project" value="InterPro"/>
</dbReference>